<evidence type="ECO:0000256" key="4">
    <source>
        <dbReference type="PIRSR" id="PIRSR601310-3"/>
    </source>
</evidence>
<dbReference type="InterPro" id="IPR039383">
    <property type="entry name" value="FHIT"/>
</dbReference>
<dbReference type="CDD" id="cd01275">
    <property type="entry name" value="FHIT"/>
    <property type="match status" value="1"/>
</dbReference>
<dbReference type="PROSITE" id="PS51084">
    <property type="entry name" value="HIT_2"/>
    <property type="match status" value="1"/>
</dbReference>
<dbReference type="GO" id="GO:0000166">
    <property type="term" value="F:nucleotide binding"/>
    <property type="evidence" value="ECO:0007669"/>
    <property type="project" value="UniProtKB-KW"/>
</dbReference>
<evidence type="ECO:0000256" key="2">
    <source>
        <dbReference type="ARBA" id="ARBA00022801"/>
    </source>
</evidence>
<dbReference type="FunFam" id="3.30.428.10:FF:000011">
    <property type="entry name" value="Fragile histidine triad"/>
    <property type="match status" value="1"/>
</dbReference>
<evidence type="ECO:0000256" key="5">
    <source>
        <dbReference type="PIRSR" id="PIRSR639383-2"/>
    </source>
</evidence>
<organism evidence="9 10">
    <name type="scientific">Triparma laevis f. longispina</name>
    <dbReference type="NCBI Taxonomy" id="1714387"/>
    <lineage>
        <taxon>Eukaryota</taxon>
        <taxon>Sar</taxon>
        <taxon>Stramenopiles</taxon>
        <taxon>Ochrophyta</taxon>
        <taxon>Bolidophyceae</taxon>
        <taxon>Parmales</taxon>
        <taxon>Triparmaceae</taxon>
        <taxon>Triparma</taxon>
    </lineage>
</organism>
<sequence>MSSDSAPPSPFQFGPFTIPSETVFHSTTLSTAFVNLRPIVPGHVLICPKRSGVLRMQDLSEAEYLDLWSTVRTVQSMIESTHSATGSNVAVQDGKSAGQSVPHVHVHVLPRKGGDFESNDDVYEEIEGWGPWKGQLGGGDKMEVPDDADRKDRTIETMIEEATRYRSLIETEQSRK</sequence>
<dbReference type="PRINTS" id="PR00332">
    <property type="entry name" value="HISTRIAD"/>
</dbReference>
<proteinExistence type="predicted"/>
<feature type="binding site" evidence="5">
    <location>
        <position position="107"/>
    </location>
    <ligand>
        <name>substrate</name>
    </ligand>
</feature>
<gene>
    <name evidence="9" type="ORF">TrLO_g1303</name>
</gene>
<dbReference type="PANTHER" id="PTHR46243:SF1">
    <property type="entry name" value="BIS(5'-ADENOSYL)-TRIPHOSPHATASE"/>
    <property type="match status" value="1"/>
</dbReference>
<dbReference type="OrthoDB" id="680339at2759"/>
<evidence type="ECO:0000313" key="9">
    <source>
        <dbReference type="EMBL" id="GMI09560.1"/>
    </source>
</evidence>
<feature type="active site" description="Tele-AMP-histidine intermediate" evidence="3">
    <location>
        <position position="105"/>
    </location>
</feature>
<comment type="caution">
    <text evidence="9">The sequence shown here is derived from an EMBL/GenBank/DDBJ whole genome shotgun (WGS) entry which is preliminary data.</text>
</comment>
<dbReference type="GO" id="GO:0016787">
    <property type="term" value="F:hydrolase activity"/>
    <property type="evidence" value="ECO:0007669"/>
    <property type="project" value="UniProtKB-KW"/>
</dbReference>
<dbReference type="InterPro" id="IPR011146">
    <property type="entry name" value="HIT-like"/>
</dbReference>
<evidence type="ECO:0000256" key="6">
    <source>
        <dbReference type="PIRSR" id="PIRSR639383-3"/>
    </source>
</evidence>
<keyword evidence="1" id="KW-0547">Nucleotide-binding</keyword>
<protein>
    <recommendedName>
        <fullName evidence="8">HIT domain-containing protein</fullName>
    </recommendedName>
</protein>
<dbReference type="SUPFAM" id="SSF54197">
    <property type="entry name" value="HIT-like"/>
    <property type="match status" value="1"/>
</dbReference>
<feature type="binding site" evidence="5">
    <location>
        <position position="92"/>
    </location>
    <ligand>
        <name>substrate</name>
    </ligand>
</feature>
<evidence type="ECO:0000313" key="10">
    <source>
        <dbReference type="Proteomes" id="UP001165122"/>
    </source>
</evidence>
<feature type="binding site" evidence="5">
    <location>
        <begin position="98"/>
        <end position="101"/>
    </location>
    <ligand>
        <name>substrate</name>
    </ligand>
</feature>
<dbReference type="InterPro" id="IPR036265">
    <property type="entry name" value="HIT-like_sf"/>
</dbReference>
<keyword evidence="10" id="KW-1185">Reference proteome</keyword>
<feature type="site" description="Important for induction of apoptosis" evidence="6">
    <location>
        <position position="123"/>
    </location>
</feature>
<evidence type="ECO:0000256" key="7">
    <source>
        <dbReference type="PROSITE-ProRule" id="PRU00464"/>
    </source>
</evidence>
<feature type="domain" description="HIT" evidence="8">
    <location>
        <begin position="9"/>
        <end position="118"/>
    </location>
</feature>
<evidence type="ECO:0000259" key="8">
    <source>
        <dbReference type="PROSITE" id="PS51084"/>
    </source>
</evidence>
<feature type="binding site" evidence="5">
    <location>
        <position position="35"/>
    </location>
    <ligand>
        <name>substrate</name>
    </ligand>
</feature>
<dbReference type="Proteomes" id="UP001165122">
    <property type="component" value="Unassembled WGS sequence"/>
</dbReference>
<dbReference type="PANTHER" id="PTHR46243">
    <property type="entry name" value="BIS(5'-ADENOSYL)-TRIPHOSPHATASE"/>
    <property type="match status" value="1"/>
</dbReference>
<feature type="short sequence motif" description="Histidine triad motif" evidence="4 7">
    <location>
        <begin position="103"/>
        <end position="107"/>
    </location>
</feature>
<accession>A0A9W7KS74</accession>
<dbReference type="InterPro" id="IPR019808">
    <property type="entry name" value="Histidine_triad_CS"/>
</dbReference>
<keyword evidence="2" id="KW-0378">Hydrolase</keyword>
<reference evidence="10" key="1">
    <citation type="journal article" date="2023" name="Commun. Biol.">
        <title>Genome analysis of Parmales, the sister group of diatoms, reveals the evolutionary specialization of diatoms from phago-mixotrophs to photoautotrophs.</title>
        <authorList>
            <person name="Ban H."/>
            <person name="Sato S."/>
            <person name="Yoshikawa S."/>
            <person name="Yamada K."/>
            <person name="Nakamura Y."/>
            <person name="Ichinomiya M."/>
            <person name="Sato N."/>
            <person name="Blanc-Mathieu R."/>
            <person name="Endo H."/>
            <person name="Kuwata A."/>
            <person name="Ogata H."/>
        </authorList>
    </citation>
    <scope>NUCLEOTIDE SEQUENCE [LARGE SCALE GENOMIC DNA]</scope>
    <source>
        <strain evidence="10">NIES 3700</strain>
    </source>
</reference>
<evidence type="ECO:0000256" key="3">
    <source>
        <dbReference type="PIRSR" id="PIRSR601310-1"/>
    </source>
</evidence>
<dbReference type="AlphaFoldDB" id="A0A9W7KS74"/>
<dbReference type="EMBL" id="BRXW01000138">
    <property type="protein sequence ID" value="GMI09560.1"/>
    <property type="molecule type" value="Genomic_DNA"/>
</dbReference>
<dbReference type="Pfam" id="PF01230">
    <property type="entry name" value="HIT"/>
    <property type="match status" value="1"/>
</dbReference>
<dbReference type="InterPro" id="IPR001310">
    <property type="entry name" value="Histidine_triad_HIT"/>
</dbReference>
<dbReference type="PROSITE" id="PS00892">
    <property type="entry name" value="HIT_1"/>
    <property type="match status" value="1"/>
</dbReference>
<dbReference type="InterPro" id="IPR051884">
    <property type="entry name" value="Bis(5'-adenosyl)-TPase_reg"/>
</dbReference>
<dbReference type="Gene3D" id="3.30.428.10">
    <property type="entry name" value="HIT-like"/>
    <property type="match status" value="1"/>
</dbReference>
<evidence type="ECO:0000256" key="1">
    <source>
        <dbReference type="ARBA" id="ARBA00022741"/>
    </source>
</evidence>
<name>A0A9W7KS74_9STRA</name>